<sequence length="320" mass="35269">MLCSSTSIARNKSRYCTQGCRWSARELKGSPLQKWQIEVFGETTRCSSPNRCMHLTEGKYFGGKGEGFNNFAVWQLACIFLLIDPADLNLSVVRKKELIDSPSGAWRQTWIAKWGHRKVVDPFIVILQRGLESKLLSLSAALGLTIGLFPVCGVTMVFCALAAVLLRSKCHVPTLMLGNFVASVFELGLLIPLMRVGEMVTGGEHFIISSSGLWEAIRGRQPPHGLVFGMLHAVIGWSLVAPFCVAVLYIVFLPIFQYLTAKFGAEKLVLQSNVEICLGNLSRIFSVSGAFIYLGSGAAVECFCLYKKQLWNQSQFGNSS</sequence>
<reference evidence="2" key="1">
    <citation type="submission" date="2021-01" db="EMBL/GenBank/DDBJ databases">
        <title>Adiantum capillus-veneris genome.</title>
        <authorList>
            <person name="Fang Y."/>
            <person name="Liao Q."/>
        </authorList>
    </citation>
    <scope>NUCLEOTIDE SEQUENCE</scope>
    <source>
        <strain evidence="2">H3</strain>
        <tissue evidence="2">Leaf</tissue>
    </source>
</reference>
<dbReference type="Proteomes" id="UP000886520">
    <property type="component" value="Chromosome 11"/>
</dbReference>
<proteinExistence type="predicted"/>
<keyword evidence="1" id="KW-0812">Transmembrane</keyword>
<dbReference type="OrthoDB" id="1914153at2759"/>
<feature type="transmembrane region" description="Helical" evidence="1">
    <location>
        <begin position="135"/>
        <end position="166"/>
    </location>
</feature>
<keyword evidence="1" id="KW-1133">Transmembrane helix</keyword>
<keyword evidence="1" id="KW-0472">Membrane</keyword>
<gene>
    <name evidence="2" type="ORF">GOP47_0011559</name>
</gene>
<feature type="transmembrane region" description="Helical" evidence="1">
    <location>
        <begin position="226"/>
        <end position="252"/>
    </location>
</feature>
<accession>A0A9D4UTI8</accession>
<evidence type="ECO:0000256" key="1">
    <source>
        <dbReference type="SAM" id="Phobius"/>
    </source>
</evidence>
<dbReference type="PANTHER" id="PTHR35102:SF1">
    <property type="entry name" value="E3 UBIQUITIN-PROTEIN LIGASE"/>
    <property type="match status" value="1"/>
</dbReference>
<organism evidence="2 3">
    <name type="scientific">Adiantum capillus-veneris</name>
    <name type="common">Maidenhair fern</name>
    <dbReference type="NCBI Taxonomy" id="13818"/>
    <lineage>
        <taxon>Eukaryota</taxon>
        <taxon>Viridiplantae</taxon>
        <taxon>Streptophyta</taxon>
        <taxon>Embryophyta</taxon>
        <taxon>Tracheophyta</taxon>
        <taxon>Polypodiopsida</taxon>
        <taxon>Polypodiidae</taxon>
        <taxon>Polypodiales</taxon>
        <taxon>Pteridineae</taxon>
        <taxon>Pteridaceae</taxon>
        <taxon>Vittarioideae</taxon>
        <taxon>Adiantum</taxon>
    </lineage>
</organism>
<keyword evidence="3" id="KW-1185">Reference proteome</keyword>
<evidence type="ECO:0000313" key="3">
    <source>
        <dbReference type="Proteomes" id="UP000886520"/>
    </source>
</evidence>
<name>A0A9D4UTI8_ADICA</name>
<dbReference type="PANTHER" id="PTHR35102">
    <property type="entry name" value="E3 UBIQUITIN-PROTEIN LIGASE"/>
    <property type="match status" value="1"/>
</dbReference>
<dbReference type="AlphaFoldDB" id="A0A9D4UTI8"/>
<evidence type="ECO:0000313" key="2">
    <source>
        <dbReference type="EMBL" id="KAI5073546.1"/>
    </source>
</evidence>
<comment type="caution">
    <text evidence="2">The sequence shown here is derived from an EMBL/GenBank/DDBJ whole genome shotgun (WGS) entry which is preliminary data.</text>
</comment>
<feature type="transmembrane region" description="Helical" evidence="1">
    <location>
        <begin position="172"/>
        <end position="191"/>
    </location>
</feature>
<protein>
    <submittedName>
        <fullName evidence="2">Uncharacterized protein</fullName>
    </submittedName>
</protein>
<dbReference type="EMBL" id="JABFUD020000011">
    <property type="protein sequence ID" value="KAI5073546.1"/>
    <property type="molecule type" value="Genomic_DNA"/>
</dbReference>